<accession>A0ABU8YHL8</accession>
<evidence type="ECO:0000313" key="1">
    <source>
        <dbReference type="EMBL" id="MEK0183827.1"/>
    </source>
</evidence>
<protein>
    <submittedName>
        <fullName evidence="1">DUF2634 domain-containing protein</fullName>
    </submittedName>
</protein>
<comment type="caution">
    <text evidence="1">The sequence shown here is derived from an EMBL/GenBank/DDBJ whole genome shotgun (WGS) entry which is preliminary data.</text>
</comment>
<name>A0ABU8YHL8_9CYAN</name>
<dbReference type="RefSeq" id="WP_340520163.1">
    <property type="nucleotide sequence ID" value="NZ_JBBLXS010000022.1"/>
</dbReference>
<keyword evidence="2" id="KW-1185">Reference proteome</keyword>
<organism evidence="1 2">
    <name type="scientific">Microcoleus anatoxicus PTRS2</name>
    <dbReference type="NCBI Taxonomy" id="2705321"/>
    <lineage>
        <taxon>Bacteria</taxon>
        <taxon>Bacillati</taxon>
        <taxon>Cyanobacteriota</taxon>
        <taxon>Cyanophyceae</taxon>
        <taxon>Oscillatoriophycideae</taxon>
        <taxon>Oscillatoriales</taxon>
        <taxon>Microcoleaceae</taxon>
        <taxon>Microcoleus</taxon>
        <taxon>Microcoleus anatoxicus</taxon>
    </lineage>
</organism>
<sequence length="154" mass="17616">MDEDLQKFDLKLTLYSRDLESQNRQLLRIADWNNVDLEAENRDLATVTKIDNLSQAILNRLYTRKGELASLGHPDYGSRLYLLVGELNNIKTQGLANIYIRECLHQESRIDEIIDIVFEPPSRLKDPNTLKAKIIVKVVDLDTPLTLNISIVGN</sequence>
<evidence type="ECO:0000313" key="2">
    <source>
        <dbReference type="Proteomes" id="UP001384579"/>
    </source>
</evidence>
<dbReference type="Pfam" id="PF10934">
    <property type="entry name" value="Sheath_initiator"/>
    <property type="match status" value="1"/>
</dbReference>
<dbReference type="EMBL" id="JBBLXS010000022">
    <property type="protein sequence ID" value="MEK0183827.1"/>
    <property type="molecule type" value="Genomic_DNA"/>
</dbReference>
<gene>
    <name evidence="1" type="ORF">WMG39_03080</name>
</gene>
<dbReference type="Proteomes" id="UP001384579">
    <property type="component" value="Unassembled WGS sequence"/>
</dbReference>
<reference evidence="1 2" key="1">
    <citation type="journal article" date="2020" name="Harmful Algae">
        <title>Molecular and morphological characterization of a novel dihydroanatoxin-a producing Microcoleus species (cyanobacteria) from the Russian River, California, USA.</title>
        <authorList>
            <person name="Conklin K.Y."/>
            <person name="Stancheva R."/>
            <person name="Otten T.G."/>
            <person name="Fadness R."/>
            <person name="Boyer G.L."/>
            <person name="Read B."/>
            <person name="Zhang X."/>
            <person name="Sheath R.G."/>
        </authorList>
    </citation>
    <scope>NUCLEOTIDE SEQUENCE [LARGE SCALE GENOMIC DNA]</scope>
    <source>
        <strain evidence="1 2">PTRS2</strain>
    </source>
</reference>
<dbReference type="Gene3D" id="3.10.450.40">
    <property type="match status" value="1"/>
</dbReference>
<proteinExistence type="predicted"/>
<dbReference type="SUPFAM" id="SSF160719">
    <property type="entry name" value="gpW/gp25-like"/>
    <property type="match status" value="1"/>
</dbReference>
<dbReference type="InterPro" id="IPR020288">
    <property type="entry name" value="Sheath_initiator"/>
</dbReference>